<organism evidence="1 2">
    <name type="scientific">endosymbiont of Riftia pachyptila</name>
    <name type="common">vent Ph05</name>
    <dbReference type="NCBI Taxonomy" id="1048808"/>
    <lineage>
        <taxon>Bacteria</taxon>
        <taxon>Pseudomonadati</taxon>
        <taxon>Pseudomonadota</taxon>
        <taxon>Gammaproteobacteria</taxon>
        <taxon>sulfur-oxidizing symbionts</taxon>
    </lineage>
</organism>
<dbReference type="EMBL" id="AFOC01000145">
    <property type="protein sequence ID" value="EGV49862.1"/>
    <property type="molecule type" value="Genomic_DNA"/>
</dbReference>
<reference evidence="1" key="1">
    <citation type="journal article" date="2011" name="ISME J.">
        <title>The endosymbionts of the deep-sea tubeworms Riftia pachyptila and Tevnia jerichonana share an identical physiology as revealed by proteogenomic analyses.</title>
        <authorList>
            <person name="Gardebrecht A."/>
            <person name="Markert S."/>
            <person name="Felbeck H."/>
            <person name="Thuermer A."/>
            <person name="Albrecht D."/>
            <person name="Wollherr A."/>
            <person name="Kabisch J."/>
            <person name="Lehmann R."/>
            <person name="Daniel R."/>
            <person name="Liesegang H."/>
            <person name="Hecker M."/>
            <person name="Sievert S.M."/>
            <person name="Schweder T."/>
        </authorList>
    </citation>
    <scope>NUCLEOTIDE SEQUENCE [LARGE SCALE GENOMIC DNA]</scope>
</reference>
<evidence type="ECO:0000313" key="2">
    <source>
        <dbReference type="Proteomes" id="UP000004491"/>
    </source>
</evidence>
<proteinExistence type="predicted"/>
<name>G2DHP7_9GAMM</name>
<accession>G2DHP7</accession>
<sequence length="34" mass="3868">MKRLGQIDKKTVVCLLLLDEVVSRKQLLSALWLG</sequence>
<comment type="caution">
    <text evidence="1">The sequence shown here is derived from an EMBL/GenBank/DDBJ whole genome shotgun (WGS) entry which is preliminary data.</text>
</comment>
<keyword evidence="2" id="KW-1185">Reference proteome</keyword>
<gene>
    <name evidence="1" type="ORF">Rifp1Sym_fn00060</name>
</gene>
<evidence type="ECO:0000313" key="1">
    <source>
        <dbReference type="EMBL" id="EGV49862.1"/>
    </source>
</evidence>
<protein>
    <submittedName>
        <fullName evidence="1">Uncharacterized protein</fullName>
    </submittedName>
</protein>
<dbReference type="Proteomes" id="UP000004491">
    <property type="component" value="Unassembled WGS sequence"/>
</dbReference>
<dbReference type="AlphaFoldDB" id="G2DHP7"/>